<name>A0AAV7WIV8_PLEWA</name>
<proteinExistence type="predicted"/>
<evidence type="ECO:0000313" key="3">
    <source>
        <dbReference type="Proteomes" id="UP001066276"/>
    </source>
</evidence>
<evidence type="ECO:0000313" key="2">
    <source>
        <dbReference type="EMBL" id="KAJ1213994.1"/>
    </source>
</evidence>
<keyword evidence="3" id="KW-1185">Reference proteome</keyword>
<feature type="region of interest" description="Disordered" evidence="1">
    <location>
        <begin position="160"/>
        <end position="182"/>
    </location>
</feature>
<dbReference type="AlphaFoldDB" id="A0AAV7WIV8"/>
<comment type="caution">
    <text evidence="2">The sequence shown here is derived from an EMBL/GenBank/DDBJ whole genome shotgun (WGS) entry which is preliminary data.</text>
</comment>
<sequence>MQEGGEGDWEVAWGKDQAVSTLGLLEDSPGDGEPSGSATVPEAKEKWEEAPGHKKARFGGKRGCCRKQQARWATTGGARQGQGEWVEEGQEDDLVFKGQSPDSAGWSQGGVEMGEAWEAGVGWHLGASEVGPSGIDREEGLGEGILGWGADGATPLLTEQVGALPWSKDEEEGGAGLGSRGPSKYMYARNRLVGIMRQRKGGQRRV</sequence>
<protein>
    <submittedName>
        <fullName evidence="2">Uncharacterized protein</fullName>
    </submittedName>
</protein>
<accession>A0AAV7WIV8</accession>
<gene>
    <name evidence="2" type="ORF">NDU88_001622</name>
</gene>
<reference evidence="2" key="1">
    <citation type="journal article" date="2022" name="bioRxiv">
        <title>Sequencing and chromosome-scale assembly of the giantPleurodeles waltlgenome.</title>
        <authorList>
            <person name="Brown T."/>
            <person name="Elewa A."/>
            <person name="Iarovenko S."/>
            <person name="Subramanian E."/>
            <person name="Araus A.J."/>
            <person name="Petzold A."/>
            <person name="Susuki M."/>
            <person name="Suzuki K.-i.T."/>
            <person name="Hayashi T."/>
            <person name="Toyoda A."/>
            <person name="Oliveira C."/>
            <person name="Osipova E."/>
            <person name="Leigh N.D."/>
            <person name="Simon A."/>
            <person name="Yun M.H."/>
        </authorList>
    </citation>
    <scope>NUCLEOTIDE SEQUENCE</scope>
    <source>
        <strain evidence="2">20211129_DDA</strain>
        <tissue evidence="2">Liver</tissue>
    </source>
</reference>
<feature type="compositionally biased region" description="Basic and acidic residues" evidence="1">
    <location>
        <begin position="42"/>
        <end position="52"/>
    </location>
</feature>
<dbReference type="Proteomes" id="UP001066276">
    <property type="component" value="Chromosome 1_1"/>
</dbReference>
<organism evidence="2 3">
    <name type="scientific">Pleurodeles waltl</name>
    <name type="common">Iberian ribbed newt</name>
    <dbReference type="NCBI Taxonomy" id="8319"/>
    <lineage>
        <taxon>Eukaryota</taxon>
        <taxon>Metazoa</taxon>
        <taxon>Chordata</taxon>
        <taxon>Craniata</taxon>
        <taxon>Vertebrata</taxon>
        <taxon>Euteleostomi</taxon>
        <taxon>Amphibia</taxon>
        <taxon>Batrachia</taxon>
        <taxon>Caudata</taxon>
        <taxon>Salamandroidea</taxon>
        <taxon>Salamandridae</taxon>
        <taxon>Pleurodelinae</taxon>
        <taxon>Pleurodeles</taxon>
    </lineage>
</organism>
<evidence type="ECO:0000256" key="1">
    <source>
        <dbReference type="SAM" id="MobiDB-lite"/>
    </source>
</evidence>
<feature type="compositionally biased region" description="Basic residues" evidence="1">
    <location>
        <begin position="53"/>
        <end position="62"/>
    </location>
</feature>
<dbReference type="EMBL" id="JANPWB010000001">
    <property type="protein sequence ID" value="KAJ1213994.1"/>
    <property type="molecule type" value="Genomic_DNA"/>
</dbReference>
<feature type="region of interest" description="Disordered" evidence="1">
    <location>
        <begin position="1"/>
        <end position="62"/>
    </location>
</feature>